<evidence type="ECO:0000313" key="3">
    <source>
        <dbReference type="EMBL" id="KAK8549052.1"/>
    </source>
</evidence>
<feature type="compositionally biased region" description="Basic and acidic residues" evidence="1">
    <location>
        <begin position="183"/>
        <end position="192"/>
    </location>
</feature>
<proteinExistence type="predicted"/>
<evidence type="ECO:0000256" key="2">
    <source>
        <dbReference type="SAM" id="Phobius"/>
    </source>
</evidence>
<dbReference type="PANTHER" id="PTHR34194">
    <property type="entry name" value="F14J8.16 PROTEIN"/>
    <property type="match status" value="1"/>
</dbReference>
<sequence>MDSYNKIKMEACEYGRYFNSLEKFRYHPDDDDADADDEEELKKNPEYKYFIENLKPDENGVSYSVELPVGSDSSIVLRYEGTEEESFENVDRQRNFKSNSKGEKAKVPGNSGGFPGKARADVPETVTKSLETGDYGSKKRVAGQKRKRDDMNALGEGAEAKPVSCKSSGGSSKPMICVVKDESEAKHPDSFDKSGMNTELGDEKGHTSTPHKNDESCSEVEIFTLDNMPLLDGGYTPFVSSNCYQLVAAEACGDGIRGSSLSQFREKLMSLLKVPYNRLEFDDLWLKVTKRKPAQGVKESRRGKMRSYSTKPEGKSYLDWHKVSLQILQDYFALVLSIVLVEQGLLSLMTVSSCSVKLRIKVEEYRDDPHKVLYLLRGFFFWLERVEYMFFYVLLYIFGVPYSVRYVICPNIHSVHVSDMETKSSGCRDENDDSKVEAEPSSGKLVEVEQKAQPAEPPKQDYIHVRARRSQATDSHSLAERFLSMKLEAVNSRMNPAIEVFPLKDVSA</sequence>
<keyword evidence="2" id="KW-0472">Membrane</keyword>
<dbReference type="PANTHER" id="PTHR34194:SF2">
    <property type="entry name" value="F14J8.16 PROTEIN"/>
    <property type="match status" value="1"/>
</dbReference>
<evidence type="ECO:0000313" key="4">
    <source>
        <dbReference type="Proteomes" id="UP001472677"/>
    </source>
</evidence>
<feature type="region of interest" description="Disordered" evidence="1">
    <location>
        <begin position="83"/>
        <end position="148"/>
    </location>
</feature>
<comment type="caution">
    <text evidence="3">The sequence shown here is derived from an EMBL/GenBank/DDBJ whole genome shotgun (WGS) entry which is preliminary data.</text>
</comment>
<feature type="region of interest" description="Disordered" evidence="1">
    <location>
        <begin position="422"/>
        <end position="475"/>
    </location>
</feature>
<evidence type="ECO:0000256" key="1">
    <source>
        <dbReference type="SAM" id="MobiDB-lite"/>
    </source>
</evidence>
<keyword evidence="4" id="KW-1185">Reference proteome</keyword>
<accession>A0ABR2E077</accession>
<dbReference type="Proteomes" id="UP001472677">
    <property type="component" value="Unassembled WGS sequence"/>
</dbReference>
<dbReference type="EMBL" id="JBBPBM010000021">
    <property type="protein sequence ID" value="KAK8549052.1"/>
    <property type="molecule type" value="Genomic_DNA"/>
</dbReference>
<feature type="region of interest" description="Disordered" evidence="1">
    <location>
        <begin position="183"/>
        <end position="216"/>
    </location>
</feature>
<keyword evidence="2" id="KW-1133">Transmembrane helix</keyword>
<feature type="compositionally biased region" description="Basic and acidic residues" evidence="1">
    <location>
        <begin position="89"/>
        <end position="106"/>
    </location>
</feature>
<name>A0ABR2E077_9ROSI</name>
<reference evidence="3 4" key="1">
    <citation type="journal article" date="2024" name="G3 (Bethesda)">
        <title>Genome assembly of Hibiscus sabdariffa L. provides insights into metabolisms of medicinal natural products.</title>
        <authorList>
            <person name="Kim T."/>
        </authorList>
    </citation>
    <scope>NUCLEOTIDE SEQUENCE [LARGE SCALE GENOMIC DNA]</scope>
    <source>
        <strain evidence="3">TK-2024</strain>
        <tissue evidence="3">Old leaves</tissue>
    </source>
</reference>
<feature type="compositionally biased region" description="Basic and acidic residues" evidence="1">
    <location>
        <begin position="201"/>
        <end position="215"/>
    </location>
</feature>
<organism evidence="3 4">
    <name type="scientific">Hibiscus sabdariffa</name>
    <name type="common">roselle</name>
    <dbReference type="NCBI Taxonomy" id="183260"/>
    <lineage>
        <taxon>Eukaryota</taxon>
        <taxon>Viridiplantae</taxon>
        <taxon>Streptophyta</taxon>
        <taxon>Embryophyta</taxon>
        <taxon>Tracheophyta</taxon>
        <taxon>Spermatophyta</taxon>
        <taxon>Magnoliopsida</taxon>
        <taxon>eudicotyledons</taxon>
        <taxon>Gunneridae</taxon>
        <taxon>Pentapetalae</taxon>
        <taxon>rosids</taxon>
        <taxon>malvids</taxon>
        <taxon>Malvales</taxon>
        <taxon>Malvaceae</taxon>
        <taxon>Malvoideae</taxon>
        <taxon>Hibiscus</taxon>
    </lineage>
</organism>
<feature type="transmembrane region" description="Helical" evidence="2">
    <location>
        <begin position="389"/>
        <end position="408"/>
    </location>
</feature>
<protein>
    <submittedName>
        <fullName evidence="3">Uncharacterized protein</fullName>
    </submittedName>
</protein>
<feature type="compositionally biased region" description="Basic and acidic residues" evidence="1">
    <location>
        <begin position="422"/>
        <end position="438"/>
    </location>
</feature>
<gene>
    <name evidence="3" type="ORF">V6N12_061951</name>
</gene>
<keyword evidence="2" id="KW-0812">Transmembrane</keyword>